<evidence type="ECO:0000313" key="7">
    <source>
        <dbReference type="EMBL" id="GCE00756.1"/>
    </source>
</evidence>
<dbReference type="GO" id="GO:0046872">
    <property type="term" value="F:metal ion binding"/>
    <property type="evidence" value="ECO:0007669"/>
    <property type="project" value="UniProtKB-KW"/>
</dbReference>
<evidence type="ECO:0000256" key="3">
    <source>
        <dbReference type="ARBA" id="ARBA00023002"/>
    </source>
</evidence>
<evidence type="ECO:0000256" key="2">
    <source>
        <dbReference type="ARBA" id="ARBA00022723"/>
    </source>
</evidence>
<keyword evidence="3" id="KW-0560">Oxidoreductase</keyword>
<name>A0A401Z1U4_9ACTN</name>
<feature type="region of interest" description="Disordered" evidence="6">
    <location>
        <begin position="475"/>
        <end position="503"/>
    </location>
</feature>
<keyword evidence="8" id="KW-1185">Reference proteome</keyword>
<organism evidence="7 8">
    <name type="scientific">Embleya hyalina</name>
    <dbReference type="NCBI Taxonomy" id="516124"/>
    <lineage>
        <taxon>Bacteria</taxon>
        <taxon>Bacillati</taxon>
        <taxon>Actinomycetota</taxon>
        <taxon>Actinomycetes</taxon>
        <taxon>Kitasatosporales</taxon>
        <taxon>Streptomycetaceae</taxon>
        <taxon>Embleya</taxon>
    </lineage>
</organism>
<comment type="caution">
    <text evidence="7">The sequence shown here is derived from an EMBL/GenBank/DDBJ whole genome shotgun (WGS) entry which is preliminary data.</text>
</comment>
<dbReference type="OrthoDB" id="177652at2"/>
<dbReference type="SUPFAM" id="SSF51905">
    <property type="entry name" value="FAD/NAD(P)-binding domain"/>
    <property type="match status" value="1"/>
</dbReference>
<evidence type="ECO:0000256" key="5">
    <source>
        <dbReference type="ARBA" id="ARBA00023014"/>
    </source>
</evidence>
<dbReference type="Pfam" id="PF12831">
    <property type="entry name" value="FAD_oxidored"/>
    <property type="match status" value="1"/>
</dbReference>
<dbReference type="PANTHER" id="PTHR43498:SF1">
    <property type="entry name" value="COB--COM HETERODISULFIDE REDUCTASE IRON-SULFUR SUBUNIT A"/>
    <property type="match status" value="1"/>
</dbReference>
<dbReference type="EMBL" id="BIFH01000042">
    <property type="protein sequence ID" value="GCE00756.1"/>
    <property type="molecule type" value="Genomic_DNA"/>
</dbReference>
<accession>A0A401Z1U4</accession>
<evidence type="ECO:0000256" key="4">
    <source>
        <dbReference type="ARBA" id="ARBA00023004"/>
    </source>
</evidence>
<keyword evidence="5" id="KW-0411">Iron-sulfur</keyword>
<feature type="compositionally biased region" description="Pro residues" evidence="6">
    <location>
        <begin position="839"/>
        <end position="850"/>
    </location>
</feature>
<evidence type="ECO:0000256" key="6">
    <source>
        <dbReference type="SAM" id="MobiDB-lite"/>
    </source>
</evidence>
<sequence>MYDNHAAVPENPADAPARHVDDVSADLVVVGGGLAGLCMALAAARGGADTVLVHDRPVLGGNSSSEVRVTPAGAGHVSAWARETGIVEDLLLDDRRTNHAQFWEGGLTNSGWDLTLLDATRRQPGLRVILNASVRDAHTRQGTDGRELVRLDAVQTTTEKDIRLHARQFADCTGNGTVGRLAGAARDYGREGRAEFGEPLAPRVRDRATSGSTITLHARDIGRPVPYTAPAWAEHYATAKAIGAFRELRNVHRPEFGGFWWLEIGYPYHQVTGTEEVRDALLGHALGVWDHLKNHHPQRERLAGYALDWIGALPGRRESRRLLGDVVLTEWDCHRDPHWPDRVGVAGWYLDLHVKGGLLSKRDPGEPSQADTNYRHWARVPPFGVPLRACYSRDVANLWIGGRCLSASHVALGALRVQQTLGMLGQAVGTAAAYALAHGLTPRTAAAPDGPHIGSIQQRLVRDDVRVPALREHVAPGLPTPRASAASQARFDVGRPDPTHTRDLTVPRAQVFPVAGDHLEEIEIHLRNDTSSVVRPAWQLQEVDTLWSREDGRLLAEGTVDVPPGSGPIVLAPHTATRPGRLHRLVVGTPGTGAHTGPALAGTHWIAATDLPPGSTAQFLHTSTGGPDPTTEARGAFDPDEIDVPAYRHWAQDKWTALTLRPTPHQYPYGPANAVNGLHWPESWPNLWMSDPAAPLPQHLDLAHDTTVTFDEVRLRFDTDLNARISAAPGLWQAPQCVSRYRLLVRAHADAPWERIHHVAANHRRLNVIRLPEPVTAQALRVEILAVGAPDARPLDDVEATYWREDGLRASRATLAPGCRVYGVGLYLVGTAPEGRCRPSPPHPPGPNPDTTPHVHPPATTQESAPCAASPDGPTPNTT</sequence>
<dbReference type="Gene3D" id="3.50.50.60">
    <property type="entry name" value="FAD/NAD(P)-binding domain"/>
    <property type="match status" value="1"/>
</dbReference>
<dbReference type="AlphaFoldDB" id="A0A401Z1U4"/>
<evidence type="ECO:0008006" key="9">
    <source>
        <dbReference type="Google" id="ProtNLM"/>
    </source>
</evidence>
<dbReference type="RefSeq" id="WP_126642457.1">
    <property type="nucleotide sequence ID" value="NZ_BIFH01000042.1"/>
</dbReference>
<dbReference type="InterPro" id="IPR039650">
    <property type="entry name" value="HdrA-like"/>
</dbReference>
<dbReference type="Proteomes" id="UP000286931">
    <property type="component" value="Unassembled WGS sequence"/>
</dbReference>
<evidence type="ECO:0000256" key="1">
    <source>
        <dbReference type="ARBA" id="ARBA00022485"/>
    </source>
</evidence>
<dbReference type="GO" id="GO:0016491">
    <property type="term" value="F:oxidoreductase activity"/>
    <property type="evidence" value="ECO:0007669"/>
    <property type="project" value="UniProtKB-KW"/>
</dbReference>
<proteinExistence type="predicted"/>
<feature type="region of interest" description="Disordered" evidence="6">
    <location>
        <begin position="835"/>
        <end position="879"/>
    </location>
</feature>
<dbReference type="PANTHER" id="PTHR43498">
    <property type="entry name" value="FERREDOXIN:COB-COM HETERODISULFIDE REDUCTASE SUBUNIT A"/>
    <property type="match status" value="1"/>
</dbReference>
<keyword evidence="1" id="KW-0004">4Fe-4S</keyword>
<keyword evidence="2" id="KW-0479">Metal-binding</keyword>
<protein>
    <recommendedName>
        <fullName evidence="9">FAD-dependent oxidoreductase</fullName>
    </recommendedName>
</protein>
<dbReference type="InterPro" id="IPR036188">
    <property type="entry name" value="FAD/NAD-bd_sf"/>
</dbReference>
<gene>
    <name evidence="7" type="ORF">EHYA_08482</name>
</gene>
<keyword evidence="4" id="KW-0408">Iron</keyword>
<reference evidence="7 8" key="1">
    <citation type="submission" date="2018-12" db="EMBL/GenBank/DDBJ databases">
        <title>Draft genome sequence of Embleya hyalina NBRC 13850T.</title>
        <authorList>
            <person name="Komaki H."/>
            <person name="Hosoyama A."/>
            <person name="Kimura A."/>
            <person name="Ichikawa N."/>
            <person name="Tamura T."/>
        </authorList>
    </citation>
    <scope>NUCLEOTIDE SEQUENCE [LARGE SCALE GENOMIC DNA]</scope>
    <source>
        <strain evidence="7 8">NBRC 13850</strain>
    </source>
</reference>
<dbReference type="GO" id="GO:0051539">
    <property type="term" value="F:4 iron, 4 sulfur cluster binding"/>
    <property type="evidence" value="ECO:0007669"/>
    <property type="project" value="UniProtKB-KW"/>
</dbReference>
<evidence type="ECO:0000313" key="8">
    <source>
        <dbReference type="Proteomes" id="UP000286931"/>
    </source>
</evidence>
<feature type="compositionally biased region" description="Basic and acidic residues" evidence="6">
    <location>
        <begin position="492"/>
        <end position="503"/>
    </location>
</feature>
<dbReference type="Gene3D" id="2.60.120.260">
    <property type="entry name" value="Galactose-binding domain-like"/>
    <property type="match status" value="1"/>
</dbReference>